<accession>A0A9P7N2Z3</accession>
<keyword evidence="4" id="KW-1185">Reference proteome</keyword>
<dbReference type="EMBL" id="SRPW01004501">
    <property type="protein sequence ID" value="KAG5981989.1"/>
    <property type="molecule type" value="Genomic_DNA"/>
</dbReference>
<comment type="caution">
    <text evidence="3">The sequence shown here is derived from an EMBL/GenBank/DDBJ whole genome shotgun (WGS) entry which is preliminary data.</text>
</comment>
<dbReference type="PRINTS" id="PR00081">
    <property type="entry name" value="GDHRDH"/>
</dbReference>
<organism evidence="3 4">
    <name type="scientific">Claviceps pusilla</name>
    <dbReference type="NCBI Taxonomy" id="123648"/>
    <lineage>
        <taxon>Eukaryota</taxon>
        <taxon>Fungi</taxon>
        <taxon>Dikarya</taxon>
        <taxon>Ascomycota</taxon>
        <taxon>Pezizomycotina</taxon>
        <taxon>Sordariomycetes</taxon>
        <taxon>Hypocreomycetidae</taxon>
        <taxon>Hypocreales</taxon>
        <taxon>Clavicipitaceae</taxon>
        <taxon>Claviceps</taxon>
    </lineage>
</organism>
<sequence>MAFLVDKARNAVAANFGHFAQSLSTHPFSLDETPDQSGKVAVVTGGSQGIGYGVSHTLLKHNIDKLFILSMSGDVVKGAKDAIAEEMGQEKADKTVWFQCDLGDWKRVKDVAEQIKDSTDRLDILVNNAGRGTMTYELTDYGVDRHMAVNHMGHVVLTSHLLPLMKKTADKGSMVRIVNLSSNLHESVPSDVQFKSLQDLNQDLGAKYLYGRSKLAAILYARYFDRNISKKGHSNIIMNATHPGIVSTNQSTQDIHEPYPLAGYGVSVGLEPFKKNQFEGAVSTIFAATTTTEGGQYICPPALPDAGSKLSQDESLGDDLMKLTREVVREKTKAESVDQGCPMDDLVVA</sequence>
<dbReference type="PANTHER" id="PTHR24320">
    <property type="entry name" value="RETINOL DEHYDROGENASE"/>
    <property type="match status" value="1"/>
</dbReference>
<dbReference type="SUPFAM" id="SSF51735">
    <property type="entry name" value="NAD(P)-binding Rossmann-fold domains"/>
    <property type="match status" value="1"/>
</dbReference>
<evidence type="ECO:0000313" key="4">
    <source>
        <dbReference type="Proteomes" id="UP000748025"/>
    </source>
</evidence>
<gene>
    <name evidence="3" type="primary">BLI4</name>
    <name evidence="3" type="ORF">E4U43_006510</name>
</gene>
<comment type="similarity">
    <text evidence="1">Belongs to the short-chain dehydrogenases/reductases (SDR) family.</text>
</comment>
<dbReference type="AlphaFoldDB" id="A0A9P7N2Z3"/>
<evidence type="ECO:0000256" key="1">
    <source>
        <dbReference type="ARBA" id="ARBA00006484"/>
    </source>
</evidence>
<dbReference type="OrthoDB" id="191139at2759"/>
<evidence type="ECO:0000313" key="3">
    <source>
        <dbReference type="EMBL" id="KAG5981989.1"/>
    </source>
</evidence>
<proteinExistence type="inferred from homology"/>
<dbReference type="PANTHER" id="PTHR24320:SF33">
    <property type="entry name" value="OXIDOREDUCTASE BLI-4, MITOCHONDRIAL-RELATED"/>
    <property type="match status" value="1"/>
</dbReference>
<dbReference type="Pfam" id="PF00106">
    <property type="entry name" value="adh_short"/>
    <property type="match status" value="1"/>
</dbReference>
<dbReference type="Proteomes" id="UP000748025">
    <property type="component" value="Unassembled WGS sequence"/>
</dbReference>
<dbReference type="Gene3D" id="3.40.50.720">
    <property type="entry name" value="NAD(P)-binding Rossmann-like Domain"/>
    <property type="match status" value="1"/>
</dbReference>
<keyword evidence="2" id="KW-0560">Oxidoreductase</keyword>
<dbReference type="InterPro" id="IPR036291">
    <property type="entry name" value="NAD(P)-bd_dom_sf"/>
</dbReference>
<reference evidence="3" key="1">
    <citation type="journal article" date="2020" name="bioRxiv">
        <title>Whole genome comparisons of ergot fungi reveals the divergence and evolution of species within the genus Claviceps are the result of varying mechanisms driving genome evolution and host range expansion.</title>
        <authorList>
            <person name="Wyka S.A."/>
            <person name="Mondo S.J."/>
            <person name="Liu M."/>
            <person name="Dettman J."/>
            <person name="Nalam V."/>
            <person name="Broders K.D."/>
        </authorList>
    </citation>
    <scope>NUCLEOTIDE SEQUENCE</scope>
    <source>
        <strain evidence="3">CCC 602</strain>
    </source>
</reference>
<name>A0A9P7N2Z3_9HYPO</name>
<protein>
    <submittedName>
        <fullName evidence="3">Oxidoreductase bli-4, mitochondrial</fullName>
    </submittedName>
</protein>
<dbReference type="InterPro" id="IPR002347">
    <property type="entry name" value="SDR_fam"/>
</dbReference>
<evidence type="ECO:0000256" key="2">
    <source>
        <dbReference type="ARBA" id="ARBA00023002"/>
    </source>
</evidence>
<dbReference type="GO" id="GO:0016491">
    <property type="term" value="F:oxidoreductase activity"/>
    <property type="evidence" value="ECO:0007669"/>
    <property type="project" value="UniProtKB-KW"/>
</dbReference>